<evidence type="ECO:0000313" key="2">
    <source>
        <dbReference type="Proteomes" id="UP000887565"/>
    </source>
</evidence>
<sequence length="85" mass="9837">MNNLNNVIIFSVAAMINILSNVNQSVFAAFLNDKKKFKEYPSLRGARARNANQNRGETREERLHKYLIELRNDVQLYGRTRLIVG</sequence>
<keyword evidence="1" id="KW-0812">Transmembrane</keyword>
<dbReference type="Proteomes" id="UP000887565">
    <property type="component" value="Unplaced"/>
</dbReference>
<organism evidence="2 3">
    <name type="scientific">Romanomermis culicivorax</name>
    <name type="common">Nematode worm</name>
    <dbReference type="NCBI Taxonomy" id="13658"/>
    <lineage>
        <taxon>Eukaryota</taxon>
        <taxon>Metazoa</taxon>
        <taxon>Ecdysozoa</taxon>
        <taxon>Nematoda</taxon>
        <taxon>Enoplea</taxon>
        <taxon>Dorylaimia</taxon>
        <taxon>Mermithida</taxon>
        <taxon>Mermithoidea</taxon>
        <taxon>Mermithidae</taxon>
        <taxon>Romanomermis</taxon>
    </lineage>
</organism>
<evidence type="ECO:0000313" key="3">
    <source>
        <dbReference type="WBParaSite" id="nRc.2.0.1.t31490-RA"/>
    </source>
</evidence>
<keyword evidence="2" id="KW-1185">Reference proteome</keyword>
<keyword evidence="1" id="KW-0472">Membrane</keyword>
<dbReference type="AlphaFoldDB" id="A0A915JZV3"/>
<feature type="transmembrane region" description="Helical" evidence="1">
    <location>
        <begin position="6"/>
        <end position="31"/>
    </location>
</feature>
<proteinExistence type="predicted"/>
<name>A0A915JZV3_ROMCU</name>
<accession>A0A915JZV3</accession>
<protein>
    <submittedName>
        <fullName evidence="3">Uncharacterized protein</fullName>
    </submittedName>
</protein>
<evidence type="ECO:0000256" key="1">
    <source>
        <dbReference type="SAM" id="Phobius"/>
    </source>
</evidence>
<keyword evidence="1" id="KW-1133">Transmembrane helix</keyword>
<reference evidence="3" key="1">
    <citation type="submission" date="2022-11" db="UniProtKB">
        <authorList>
            <consortium name="WormBaseParasite"/>
        </authorList>
    </citation>
    <scope>IDENTIFICATION</scope>
</reference>
<dbReference type="WBParaSite" id="nRc.2.0.1.t31490-RA">
    <property type="protein sequence ID" value="nRc.2.0.1.t31490-RA"/>
    <property type="gene ID" value="nRc.2.0.1.g31490"/>
</dbReference>